<dbReference type="PROSITE" id="PS51186">
    <property type="entry name" value="GNAT"/>
    <property type="match status" value="1"/>
</dbReference>
<dbReference type="CDD" id="cd04301">
    <property type="entry name" value="NAT_SF"/>
    <property type="match status" value="1"/>
</dbReference>
<dbReference type="SUPFAM" id="SSF55729">
    <property type="entry name" value="Acyl-CoA N-acyltransferases (Nat)"/>
    <property type="match status" value="1"/>
</dbReference>
<evidence type="ECO:0000313" key="4">
    <source>
        <dbReference type="EMBL" id="MBD8025588.1"/>
    </source>
</evidence>
<dbReference type="PANTHER" id="PTHR43072">
    <property type="entry name" value="N-ACETYLTRANSFERASE"/>
    <property type="match status" value="1"/>
</dbReference>
<keyword evidence="2" id="KW-0012">Acyltransferase</keyword>
<evidence type="ECO:0000256" key="1">
    <source>
        <dbReference type="ARBA" id="ARBA00022679"/>
    </source>
</evidence>
<dbReference type="InterPro" id="IPR016181">
    <property type="entry name" value="Acyl_CoA_acyltransferase"/>
</dbReference>
<evidence type="ECO:0000313" key="5">
    <source>
        <dbReference type="Proteomes" id="UP000640930"/>
    </source>
</evidence>
<dbReference type="Proteomes" id="UP000640930">
    <property type="component" value="Unassembled WGS sequence"/>
</dbReference>
<evidence type="ECO:0000256" key="2">
    <source>
        <dbReference type="ARBA" id="ARBA00023315"/>
    </source>
</evidence>
<dbReference type="RefSeq" id="WP_191706136.1">
    <property type="nucleotide sequence ID" value="NZ_JACSQA010000002.1"/>
</dbReference>
<keyword evidence="5" id="KW-1185">Reference proteome</keyword>
<proteinExistence type="predicted"/>
<gene>
    <name evidence="4" type="ORF">H9636_02855</name>
</gene>
<reference evidence="4 5" key="1">
    <citation type="submission" date="2020-08" db="EMBL/GenBank/DDBJ databases">
        <title>A Genomic Blueprint of the Chicken Gut Microbiome.</title>
        <authorList>
            <person name="Gilroy R."/>
            <person name="Ravi A."/>
            <person name="Getino M."/>
            <person name="Pursley I."/>
            <person name="Horton D.L."/>
            <person name="Alikhan N.-F."/>
            <person name="Baker D."/>
            <person name="Gharbi K."/>
            <person name="Hall N."/>
            <person name="Watson M."/>
            <person name="Adriaenssens E.M."/>
            <person name="Foster-Nyarko E."/>
            <person name="Jarju S."/>
            <person name="Secka A."/>
            <person name="Antonio M."/>
            <person name="Oren A."/>
            <person name="Chaudhuri R."/>
            <person name="La Ragione R.M."/>
            <person name="Hildebrand F."/>
            <person name="Pallen M.J."/>
        </authorList>
    </citation>
    <scope>NUCLEOTIDE SEQUENCE [LARGE SCALE GENOMIC DNA]</scope>
    <source>
        <strain evidence="4 5">Re31</strain>
    </source>
</reference>
<dbReference type="EMBL" id="JACSQA010000002">
    <property type="protein sequence ID" value="MBD8025588.1"/>
    <property type="molecule type" value="Genomic_DNA"/>
</dbReference>
<evidence type="ECO:0000259" key="3">
    <source>
        <dbReference type="PROSITE" id="PS51186"/>
    </source>
</evidence>
<dbReference type="Gene3D" id="3.40.630.30">
    <property type="match status" value="1"/>
</dbReference>
<dbReference type="PANTHER" id="PTHR43072:SF23">
    <property type="entry name" value="UPF0039 PROTEIN C11D3.02C"/>
    <property type="match status" value="1"/>
</dbReference>
<organism evidence="4 5">
    <name type="scientific">Ureibacillus galli</name>
    <dbReference type="NCBI Taxonomy" id="2762222"/>
    <lineage>
        <taxon>Bacteria</taxon>
        <taxon>Bacillati</taxon>
        <taxon>Bacillota</taxon>
        <taxon>Bacilli</taxon>
        <taxon>Bacillales</taxon>
        <taxon>Caryophanaceae</taxon>
        <taxon>Ureibacillus</taxon>
    </lineage>
</organism>
<comment type="caution">
    <text evidence="4">The sequence shown here is derived from an EMBL/GenBank/DDBJ whole genome shotgun (WGS) entry which is preliminary data.</text>
</comment>
<feature type="domain" description="N-acetyltransferase" evidence="3">
    <location>
        <begin position="3"/>
        <end position="156"/>
    </location>
</feature>
<keyword evidence="1" id="KW-0808">Transferase</keyword>
<name>A0ABR8X8S6_9BACL</name>
<sequence length="162" mass="18120">MTFEIRNMIKEDWEDVKDIYVAGIATGNATFELTPPSYVAWNASHHPLCRFVAVEGTNVIGWVSLSPVSSRSCYAGVGEVSVYVAPKAIGKGVGTALLNRLIEESEKLGYWTLQSSIFPENEASLQLHKKVGFRVVGFREKLGKLNGRWRDTVFLERRSKKI</sequence>
<protein>
    <submittedName>
        <fullName evidence="4">N-acetyltransferase</fullName>
    </submittedName>
</protein>
<accession>A0ABR8X8S6</accession>
<dbReference type="Pfam" id="PF00583">
    <property type="entry name" value="Acetyltransf_1"/>
    <property type="match status" value="1"/>
</dbReference>
<dbReference type="InterPro" id="IPR000182">
    <property type="entry name" value="GNAT_dom"/>
</dbReference>